<protein>
    <recommendedName>
        <fullName evidence="5">phosphoenolpyruvate--protein phosphotransferase</fullName>
        <ecNumber evidence="5">2.7.3.9</ecNumber>
    </recommendedName>
</protein>
<dbReference type="InterPro" id="IPR029016">
    <property type="entry name" value="GAF-like_dom_sf"/>
</dbReference>
<dbReference type="InterPro" id="IPR050499">
    <property type="entry name" value="PEP-utilizing_PTS_enzyme"/>
</dbReference>
<dbReference type="GO" id="GO:0046872">
    <property type="term" value="F:metal ion binding"/>
    <property type="evidence" value="ECO:0007669"/>
    <property type="project" value="UniProtKB-KW"/>
</dbReference>
<evidence type="ECO:0000256" key="14">
    <source>
        <dbReference type="SAM" id="Coils"/>
    </source>
</evidence>
<comment type="cofactor">
    <cofactor evidence="2">
        <name>Mg(2+)</name>
        <dbReference type="ChEBI" id="CHEBI:18420"/>
    </cofactor>
</comment>
<name>A0A5A9W901_9GAMM</name>
<evidence type="ECO:0000313" key="16">
    <source>
        <dbReference type="EMBL" id="KAA0876645.1"/>
    </source>
</evidence>
<dbReference type="InterPro" id="IPR036637">
    <property type="entry name" value="Phosphohistidine_dom_sf"/>
</dbReference>
<evidence type="ECO:0000256" key="8">
    <source>
        <dbReference type="ARBA" id="ARBA00022597"/>
    </source>
</evidence>
<keyword evidence="17" id="KW-1185">Reference proteome</keyword>
<dbReference type="SUPFAM" id="SSF52009">
    <property type="entry name" value="Phosphohistidine domain"/>
    <property type="match status" value="1"/>
</dbReference>
<dbReference type="GO" id="GO:0005737">
    <property type="term" value="C:cytoplasm"/>
    <property type="evidence" value="ECO:0007669"/>
    <property type="project" value="UniProtKB-SubCell"/>
</dbReference>
<dbReference type="SUPFAM" id="SSF55781">
    <property type="entry name" value="GAF domain-like"/>
    <property type="match status" value="1"/>
</dbReference>
<dbReference type="Gene3D" id="3.50.30.10">
    <property type="entry name" value="Phosphohistidine domain"/>
    <property type="match status" value="1"/>
</dbReference>
<evidence type="ECO:0000256" key="4">
    <source>
        <dbReference type="ARBA" id="ARBA00007837"/>
    </source>
</evidence>
<keyword evidence="13" id="KW-0460">Magnesium</keyword>
<keyword evidence="9 16" id="KW-0808">Transferase</keyword>
<dbReference type="GO" id="GO:0009401">
    <property type="term" value="P:phosphoenolpyruvate-dependent sugar phosphotransferase system"/>
    <property type="evidence" value="ECO:0007669"/>
    <property type="project" value="UniProtKB-KW"/>
</dbReference>
<evidence type="ECO:0000256" key="1">
    <source>
        <dbReference type="ARBA" id="ARBA00000683"/>
    </source>
</evidence>
<evidence type="ECO:0000256" key="5">
    <source>
        <dbReference type="ARBA" id="ARBA00012232"/>
    </source>
</evidence>
<dbReference type="SUPFAM" id="SSF51621">
    <property type="entry name" value="Phosphoenolpyruvate/pyruvate domain"/>
    <property type="match status" value="1"/>
</dbReference>
<gene>
    <name evidence="16" type="primary">ptsP</name>
    <name evidence="16" type="ORF">E1H14_00290</name>
</gene>
<evidence type="ECO:0000256" key="13">
    <source>
        <dbReference type="ARBA" id="ARBA00022842"/>
    </source>
</evidence>
<dbReference type="PANTHER" id="PTHR46244">
    <property type="entry name" value="PHOSPHOENOLPYRUVATE-PROTEIN PHOSPHOTRANSFERASE"/>
    <property type="match status" value="1"/>
</dbReference>
<dbReference type="InterPro" id="IPR008731">
    <property type="entry name" value="PTS_EIN"/>
</dbReference>
<dbReference type="PANTHER" id="PTHR46244:SF1">
    <property type="entry name" value="PHOSPHOENOLPYRUVATE-DEPENDENT PHOSPHOTRANSFERASE SYSTEM"/>
    <property type="match status" value="1"/>
</dbReference>
<dbReference type="Proteomes" id="UP000325302">
    <property type="component" value="Unassembled WGS sequence"/>
</dbReference>
<comment type="similarity">
    <text evidence="4">Belongs to the PEP-utilizing enzyme family.</text>
</comment>
<evidence type="ECO:0000256" key="12">
    <source>
        <dbReference type="ARBA" id="ARBA00022777"/>
    </source>
</evidence>
<dbReference type="GO" id="GO:0008965">
    <property type="term" value="F:phosphoenolpyruvate-protein phosphotransferase activity"/>
    <property type="evidence" value="ECO:0007669"/>
    <property type="project" value="UniProtKB-EC"/>
</dbReference>
<dbReference type="SMART" id="SM00065">
    <property type="entry name" value="GAF"/>
    <property type="match status" value="1"/>
</dbReference>
<evidence type="ECO:0000313" key="17">
    <source>
        <dbReference type="Proteomes" id="UP000325302"/>
    </source>
</evidence>
<evidence type="ECO:0000256" key="2">
    <source>
        <dbReference type="ARBA" id="ARBA00001946"/>
    </source>
</evidence>
<dbReference type="OrthoDB" id="9765468at2"/>
<dbReference type="InterPro" id="IPR008279">
    <property type="entry name" value="PEP-util_enz_mobile_dom"/>
</dbReference>
<evidence type="ECO:0000256" key="7">
    <source>
        <dbReference type="ARBA" id="ARBA00022490"/>
    </source>
</evidence>
<keyword evidence="11" id="KW-0479">Metal-binding</keyword>
<dbReference type="RefSeq" id="WP_149389895.1">
    <property type="nucleotide sequence ID" value="NZ_SMRS01000001.1"/>
</dbReference>
<keyword evidence="12" id="KW-0418">Kinase</keyword>
<dbReference type="InterPro" id="IPR006318">
    <property type="entry name" value="PTS_EI-like"/>
</dbReference>
<dbReference type="InterPro" id="IPR015813">
    <property type="entry name" value="Pyrv/PenolPyrv_kinase-like_dom"/>
</dbReference>
<dbReference type="Gene3D" id="3.20.20.60">
    <property type="entry name" value="Phosphoenolpyruvate-binding domains"/>
    <property type="match status" value="1"/>
</dbReference>
<keyword evidence="6" id="KW-0813">Transport</keyword>
<feature type="coiled-coil region" evidence="14">
    <location>
        <begin position="211"/>
        <end position="242"/>
    </location>
</feature>
<evidence type="ECO:0000259" key="15">
    <source>
        <dbReference type="SMART" id="SM00065"/>
    </source>
</evidence>
<keyword evidence="10" id="KW-0598">Phosphotransferase system</keyword>
<reference evidence="16 17" key="1">
    <citation type="submission" date="2019-03" db="EMBL/GenBank/DDBJ databases">
        <title>Nitrincola sp. nov. isolated from an Indian soda lake.</title>
        <authorList>
            <person name="Joshi A."/>
            <person name="Thite S.V."/>
            <person name="Joseph N."/>
            <person name="Dhotre D."/>
            <person name="Moorthy M."/>
            <person name="Shouche Y.S."/>
        </authorList>
    </citation>
    <scope>NUCLEOTIDE SEQUENCE [LARGE SCALE GENOMIC DNA]</scope>
    <source>
        <strain evidence="16 17">MEB193</strain>
    </source>
</reference>
<dbReference type="EC" id="2.7.3.9" evidence="5"/>
<accession>A0A5A9W901</accession>
<feature type="domain" description="GAF" evidence="15">
    <location>
        <begin position="17"/>
        <end position="164"/>
    </location>
</feature>
<dbReference type="InterPro" id="IPR000121">
    <property type="entry name" value="PEP_util_C"/>
</dbReference>
<comment type="caution">
    <text evidence="16">The sequence shown here is derived from an EMBL/GenBank/DDBJ whole genome shotgun (WGS) entry which is preliminary data.</text>
</comment>
<dbReference type="PRINTS" id="PR01736">
    <property type="entry name" value="PHPHTRNFRASE"/>
</dbReference>
<evidence type="ECO:0000256" key="3">
    <source>
        <dbReference type="ARBA" id="ARBA00004496"/>
    </source>
</evidence>
<dbReference type="EMBL" id="SMRS01000001">
    <property type="protein sequence ID" value="KAA0876645.1"/>
    <property type="molecule type" value="Genomic_DNA"/>
</dbReference>
<keyword evidence="8" id="KW-0762">Sugar transport</keyword>
<dbReference type="NCBIfam" id="NF008283">
    <property type="entry name" value="PRK11061.1"/>
    <property type="match status" value="1"/>
</dbReference>
<keyword evidence="7" id="KW-0963">Cytoplasm</keyword>
<organism evidence="16 17">
    <name type="scientific">Nitrincola tapanii</name>
    <dbReference type="NCBI Taxonomy" id="1708751"/>
    <lineage>
        <taxon>Bacteria</taxon>
        <taxon>Pseudomonadati</taxon>
        <taxon>Pseudomonadota</taxon>
        <taxon>Gammaproteobacteria</taxon>
        <taxon>Oceanospirillales</taxon>
        <taxon>Oceanospirillaceae</taxon>
        <taxon>Nitrincola</taxon>
    </lineage>
</organism>
<dbReference type="Gene3D" id="3.30.450.40">
    <property type="match status" value="1"/>
</dbReference>
<dbReference type="PROSITE" id="PS00742">
    <property type="entry name" value="PEP_ENZYMES_2"/>
    <property type="match status" value="1"/>
</dbReference>
<dbReference type="InterPro" id="IPR040442">
    <property type="entry name" value="Pyrv_kinase-like_dom_sf"/>
</dbReference>
<dbReference type="Pfam" id="PF01590">
    <property type="entry name" value="GAF"/>
    <property type="match status" value="1"/>
</dbReference>
<keyword evidence="16" id="KW-0670">Pyruvate</keyword>
<dbReference type="Gene3D" id="1.10.274.10">
    <property type="entry name" value="PtsI, HPr-binding domain"/>
    <property type="match status" value="1"/>
</dbReference>
<evidence type="ECO:0000256" key="11">
    <source>
        <dbReference type="ARBA" id="ARBA00022723"/>
    </source>
</evidence>
<dbReference type="NCBIfam" id="TIGR01417">
    <property type="entry name" value="PTS_I_fam"/>
    <property type="match status" value="1"/>
</dbReference>
<dbReference type="SUPFAM" id="SSF47831">
    <property type="entry name" value="Enzyme I of the PEP:sugar phosphotransferase system HPr-binding (sub)domain"/>
    <property type="match status" value="1"/>
</dbReference>
<dbReference type="InterPro" id="IPR036618">
    <property type="entry name" value="PtsI_HPr-bd_sf"/>
</dbReference>
<keyword evidence="14" id="KW-0175">Coiled coil</keyword>
<dbReference type="GO" id="GO:0016301">
    <property type="term" value="F:kinase activity"/>
    <property type="evidence" value="ECO:0007669"/>
    <property type="project" value="UniProtKB-KW"/>
</dbReference>
<comment type="catalytic activity">
    <reaction evidence="1">
        <text>L-histidyl-[protein] + phosphoenolpyruvate = N(pros)-phospho-L-histidyl-[protein] + pyruvate</text>
        <dbReference type="Rhea" id="RHEA:23880"/>
        <dbReference type="Rhea" id="RHEA-COMP:9745"/>
        <dbReference type="Rhea" id="RHEA-COMP:9746"/>
        <dbReference type="ChEBI" id="CHEBI:15361"/>
        <dbReference type="ChEBI" id="CHEBI:29979"/>
        <dbReference type="ChEBI" id="CHEBI:58702"/>
        <dbReference type="ChEBI" id="CHEBI:64837"/>
        <dbReference type="EC" id="2.7.3.9"/>
    </reaction>
</comment>
<sequence>MLKILRKIVQEVSTAADLDAVLTIIVSRVQRAMATHVCSVFLFDAVTQRYVLRATQGLNPQAVGQVSLAENEGVVGLVAKRAEPINLQDASSHPAFYFLDTTGEEQFHSFLGVPIIHQRRVLGVLVVQQQEKRRFDESEEAFLVTLSAQLAGIIAHAHATGSVQTQLDANQRPVQQDLRYEGVAAAPGVAIGRVVVMSLPADLDTVPDKEVKDLAAELESFAKALEAVREEVRQVADNLASRLSKDEQALFDVYLRMLDDQALAQEVIARIHAGNWAQGSLREVIDEHVRAFTAMEDPYLSERATDIRDLGSRILSHLQEAGPAQITDFPDHAILLADELTPAMLGLAPENKLAGLVSVSGSGNSHAAILARSMGIPTVMGVVDLPYRRLNGREVVVDGYNGRLYVNPSDELLQAYGRILNDEKAMATELQALHDLPAITTDGYRLPLWVNTGLAADVARSLERGAEGIGLYRTEIPFMIRESFPSEQEQLESYRKQLEAFAPLPVTMRTLDIGGDKALPYFPIDEENPSLGWRGIRITLDHPEIFMVQVRAMLRASVGLNNLRIMLPMVTSVHEVEEAKRQIDRACAELREEGYDVHAPPVGVMIEVPAAVYQARRFARMVDFISVGSNDLTQYLLAVDRNNPRVAGLYAPYHPAVLKALDFIAHEAHKERKHVSICGEIAADPGGALLLMAMGYDVLSVNANNLPRVKCAIRGVSLEEARHLLLKVRMMHDAEEIHQTLRQALRAFGLNQLTRPAIPERE</sequence>
<evidence type="ECO:0000256" key="6">
    <source>
        <dbReference type="ARBA" id="ARBA00022448"/>
    </source>
</evidence>
<evidence type="ECO:0000256" key="9">
    <source>
        <dbReference type="ARBA" id="ARBA00022679"/>
    </source>
</evidence>
<dbReference type="Pfam" id="PF05524">
    <property type="entry name" value="PEP-utilisers_N"/>
    <property type="match status" value="1"/>
</dbReference>
<proteinExistence type="inferred from homology"/>
<dbReference type="AlphaFoldDB" id="A0A5A9W901"/>
<dbReference type="InterPro" id="IPR023151">
    <property type="entry name" value="PEP_util_CS"/>
</dbReference>
<dbReference type="Pfam" id="PF02896">
    <property type="entry name" value="PEP-utilizers_C"/>
    <property type="match status" value="1"/>
</dbReference>
<comment type="subcellular location">
    <subcellularLocation>
        <location evidence="3">Cytoplasm</location>
    </subcellularLocation>
</comment>
<evidence type="ECO:0000256" key="10">
    <source>
        <dbReference type="ARBA" id="ARBA00022683"/>
    </source>
</evidence>
<dbReference type="InterPro" id="IPR003018">
    <property type="entry name" value="GAF"/>
</dbReference>
<dbReference type="Pfam" id="PF00391">
    <property type="entry name" value="PEP-utilizers"/>
    <property type="match status" value="1"/>
</dbReference>